<dbReference type="InterPro" id="IPR005331">
    <property type="entry name" value="Sulfotransferase"/>
</dbReference>
<keyword evidence="12" id="KW-1185">Reference proteome</keyword>
<evidence type="ECO:0000256" key="3">
    <source>
        <dbReference type="ARBA" id="ARBA00022679"/>
    </source>
</evidence>
<feature type="compositionally biased region" description="Low complexity" evidence="9">
    <location>
        <begin position="122"/>
        <end position="137"/>
    </location>
</feature>
<evidence type="ECO:0000313" key="10">
    <source>
        <dbReference type="EMBL" id="KAG7347225.1"/>
    </source>
</evidence>
<evidence type="ECO:0000313" key="11">
    <source>
        <dbReference type="EMBL" id="KAG7364130.1"/>
    </source>
</evidence>
<keyword evidence="6" id="KW-0333">Golgi apparatus</keyword>
<keyword evidence="7" id="KW-0472">Membrane</keyword>
<feature type="compositionally biased region" description="Basic and acidic residues" evidence="9">
    <location>
        <begin position="138"/>
        <end position="152"/>
    </location>
</feature>
<proteinExistence type="inferred from homology"/>
<keyword evidence="4" id="KW-0812">Transmembrane</keyword>
<evidence type="ECO:0000313" key="12">
    <source>
        <dbReference type="Proteomes" id="UP000693970"/>
    </source>
</evidence>
<dbReference type="GO" id="GO:0008146">
    <property type="term" value="F:sulfotransferase activity"/>
    <property type="evidence" value="ECO:0007669"/>
    <property type="project" value="InterPro"/>
</dbReference>
<dbReference type="AlphaFoldDB" id="A0A9K3LKH9"/>
<reference evidence="11" key="2">
    <citation type="submission" date="2021-04" db="EMBL/GenBank/DDBJ databases">
        <authorList>
            <person name="Podell S."/>
        </authorList>
    </citation>
    <scope>NUCLEOTIDE SEQUENCE</scope>
    <source>
        <strain evidence="11">Hildebrandi</strain>
    </source>
</reference>
<keyword evidence="5" id="KW-1133">Transmembrane helix</keyword>
<evidence type="ECO:0000256" key="9">
    <source>
        <dbReference type="SAM" id="MobiDB-lite"/>
    </source>
</evidence>
<evidence type="ECO:0000256" key="4">
    <source>
        <dbReference type="ARBA" id="ARBA00022692"/>
    </source>
</evidence>
<dbReference type="PANTHER" id="PTHR12137">
    <property type="entry name" value="CARBOHYDRATE SULFOTRANSFERASE"/>
    <property type="match status" value="1"/>
</dbReference>
<dbReference type="EMBL" id="JAGRRH010000009">
    <property type="protein sequence ID" value="KAG7364130.1"/>
    <property type="molecule type" value="Genomic_DNA"/>
</dbReference>
<dbReference type="Pfam" id="PF03567">
    <property type="entry name" value="Sulfotransfer_2"/>
    <property type="match status" value="2"/>
</dbReference>
<feature type="region of interest" description="Disordered" evidence="9">
    <location>
        <begin position="1"/>
        <end position="52"/>
    </location>
</feature>
<evidence type="ECO:0000256" key="1">
    <source>
        <dbReference type="ARBA" id="ARBA00004323"/>
    </source>
</evidence>
<feature type="region of interest" description="Disordered" evidence="9">
    <location>
        <begin position="113"/>
        <end position="158"/>
    </location>
</feature>
<keyword evidence="3" id="KW-0808">Transferase</keyword>
<accession>A0A9K3LKH9</accession>
<reference evidence="11" key="1">
    <citation type="journal article" date="2021" name="Sci. Rep.">
        <title>Diploid genomic architecture of Nitzschia inconspicua, an elite biomass production diatom.</title>
        <authorList>
            <person name="Oliver A."/>
            <person name="Podell S."/>
            <person name="Pinowska A."/>
            <person name="Traller J.C."/>
            <person name="Smith S.R."/>
            <person name="McClure R."/>
            <person name="Beliaev A."/>
            <person name="Bohutskyi P."/>
            <person name="Hill E.A."/>
            <person name="Rabines A."/>
            <person name="Zheng H."/>
            <person name="Allen L.Z."/>
            <person name="Kuo A."/>
            <person name="Grigoriev I.V."/>
            <person name="Allen A.E."/>
            <person name="Hazlebeck D."/>
            <person name="Allen E.E."/>
        </authorList>
    </citation>
    <scope>NUCLEOTIDE SEQUENCE</scope>
    <source>
        <strain evidence="11">Hildebrandi</strain>
    </source>
</reference>
<gene>
    <name evidence="10" type="ORF">IV203_006294</name>
    <name evidence="11" type="ORF">IV203_037332</name>
</gene>
<protein>
    <submittedName>
        <fullName evidence="11">Sulfotransferase family protein</fullName>
    </submittedName>
</protein>
<evidence type="ECO:0000256" key="7">
    <source>
        <dbReference type="ARBA" id="ARBA00023136"/>
    </source>
</evidence>
<sequence length="755" mass="87450">MISFGRRRQYVGAVPTDHRGDSSSFENSITDNRTRGSNNVYSPRGSSSSQQTKGKMLFEALLNLTCPERGSSGDSKYHPSPNHKNKTIRTYLLVAAFCGFVILSNFHRSNASQEEVKVPTPSKSSNQSNVQQQQQKSTELRESESSKSETKSQESSTPIKLPAAHQEMPVQAPQQLDTGVTTGKFLVDENDYIYKRDLFRFDAAPIILPEYKLVFFSIPKVACTTFKFLFRRIMGIKDWKNQDFKLILPHNPKYNNLKYLWDYSLEEANEMMTSPEWTRAIFVREPKNRLLSAFLDKAIGNDGWHVLKRCCHPVIECRGIDTTHKDISKLLEVCHLDAWDSRRNVIVPQWNLDIPCCKEAKECRETFETFEGFMETIKICHDEHWDPQSHRMEAKYWKYINFVGHMESMKNDTRRLLEKIGAWDKWGATGWGPHGNSSIVDQSEFSQSHTTGSSSKIYQWYTPERERLVEAFYAIDYNNPLFNFERTNLTEPYEPLPDGEFIKRDDRVYSKGDWDGSPIVVEKYKLIFFTVPKIGATKWKQAFRRMMGLPNWREIGGKLGLPHNPWTNGLKYLYDYPIEEAEVMFKSGEWTKAIFIRSPKDRFLSVYTEMSRDPEQVDRRCCPHDPGCSTALRTIAGLLEIAETCYSTHWAPITDRMEEKYWPYINFVGSLENAEADSQKLLERIGAWDEIGRSGWGENGGDHFFARDENAFNSVLHSLSLYNPAVDKQLDEFYKVDFESNYFTFASNRVYAMEH</sequence>
<evidence type="ECO:0000256" key="5">
    <source>
        <dbReference type="ARBA" id="ARBA00022989"/>
    </source>
</evidence>
<dbReference type="InterPro" id="IPR018011">
    <property type="entry name" value="Carb_sulfotrans_8-10"/>
</dbReference>
<dbReference type="GO" id="GO:0000139">
    <property type="term" value="C:Golgi membrane"/>
    <property type="evidence" value="ECO:0007669"/>
    <property type="project" value="UniProtKB-SubCell"/>
</dbReference>
<name>A0A9K3LKH9_9STRA</name>
<dbReference type="OrthoDB" id="206904at2759"/>
<evidence type="ECO:0000256" key="8">
    <source>
        <dbReference type="ARBA" id="ARBA00023180"/>
    </source>
</evidence>
<dbReference type="Proteomes" id="UP000693970">
    <property type="component" value="Unassembled WGS sequence"/>
</dbReference>
<evidence type="ECO:0000256" key="2">
    <source>
        <dbReference type="ARBA" id="ARBA00006339"/>
    </source>
</evidence>
<evidence type="ECO:0000256" key="6">
    <source>
        <dbReference type="ARBA" id="ARBA00023034"/>
    </source>
</evidence>
<feature type="compositionally biased region" description="Polar residues" evidence="9">
    <location>
        <begin position="22"/>
        <end position="52"/>
    </location>
</feature>
<comment type="caution">
    <text evidence="11">The sequence shown here is derived from an EMBL/GenBank/DDBJ whole genome shotgun (WGS) entry which is preliminary data.</text>
</comment>
<organism evidence="11 12">
    <name type="scientific">Nitzschia inconspicua</name>
    <dbReference type="NCBI Taxonomy" id="303405"/>
    <lineage>
        <taxon>Eukaryota</taxon>
        <taxon>Sar</taxon>
        <taxon>Stramenopiles</taxon>
        <taxon>Ochrophyta</taxon>
        <taxon>Bacillariophyta</taxon>
        <taxon>Bacillariophyceae</taxon>
        <taxon>Bacillariophycidae</taxon>
        <taxon>Bacillariales</taxon>
        <taxon>Bacillariaceae</taxon>
        <taxon>Nitzschia</taxon>
    </lineage>
</organism>
<comment type="similarity">
    <text evidence="2">Belongs to the sulfotransferase 2 family.</text>
</comment>
<dbReference type="PANTHER" id="PTHR12137:SF54">
    <property type="entry name" value="CARBOHYDRATE SULFOTRANSFERASE"/>
    <property type="match status" value="1"/>
</dbReference>
<dbReference type="EMBL" id="JAGRRH010000021">
    <property type="protein sequence ID" value="KAG7347225.1"/>
    <property type="molecule type" value="Genomic_DNA"/>
</dbReference>
<dbReference type="GO" id="GO:0016051">
    <property type="term" value="P:carbohydrate biosynthetic process"/>
    <property type="evidence" value="ECO:0007669"/>
    <property type="project" value="InterPro"/>
</dbReference>
<keyword evidence="8" id="KW-0325">Glycoprotein</keyword>
<comment type="subcellular location">
    <subcellularLocation>
        <location evidence="1">Golgi apparatus membrane</location>
        <topology evidence="1">Single-pass type II membrane protein</topology>
    </subcellularLocation>
</comment>